<comment type="subcellular location">
    <subcellularLocation>
        <location evidence="10">Cell inner membrane</location>
        <topology evidence="10">Multi-pass membrane protein</topology>
    </subcellularLocation>
    <subcellularLocation>
        <location evidence="1">Cell membrane</location>
        <topology evidence="1">Multi-pass membrane protein</topology>
    </subcellularLocation>
</comment>
<dbReference type="Proteomes" id="UP000422569">
    <property type="component" value="Chromosome"/>
</dbReference>
<dbReference type="PANTHER" id="PTHR30266">
    <property type="entry name" value="MECHANOSENSITIVE CHANNEL MSCL"/>
    <property type="match status" value="1"/>
</dbReference>
<dbReference type="InterPro" id="IPR037673">
    <property type="entry name" value="MSC/AndL"/>
</dbReference>
<dbReference type="AlphaFoldDB" id="A0A6B8MB92"/>
<dbReference type="PROSITE" id="PS01327">
    <property type="entry name" value="MSCL"/>
    <property type="match status" value="1"/>
</dbReference>
<evidence type="ECO:0000256" key="4">
    <source>
        <dbReference type="ARBA" id="ARBA00022475"/>
    </source>
</evidence>
<evidence type="ECO:0000256" key="3">
    <source>
        <dbReference type="ARBA" id="ARBA00022448"/>
    </source>
</evidence>
<dbReference type="KEGG" id="mpar:F7D14_10860"/>
<dbReference type="EMBL" id="CP044331">
    <property type="protein sequence ID" value="QGM97920.1"/>
    <property type="molecule type" value="Genomic_DNA"/>
</dbReference>
<evidence type="ECO:0000256" key="6">
    <source>
        <dbReference type="ARBA" id="ARBA00022989"/>
    </source>
</evidence>
<feature type="transmembrane region" description="Helical" evidence="10">
    <location>
        <begin position="12"/>
        <end position="31"/>
    </location>
</feature>
<dbReference type="GO" id="GO:0005886">
    <property type="term" value="C:plasma membrane"/>
    <property type="evidence" value="ECO:0007669"/>
    <property type="project" value="UniProtKB-SubCell"/>
</dbReference>
<comment type="function">
    <text evidence="10">Channel that opens in response to stretch forces in the membrane lipid bilayer. May participate in the regulation of osmotic pressure changes within the cell.</text>
</comment>
<evidence type="ECO:0000256" key="1">
    <source>
        <dbReference type="ARBA" id="ARBA00004651"/>
    </source>
</evidence>
<dbReference type="PRINTS" id="PR01264">
    <property type="entry name" value="MECHCHANNEL"/>
</dbReference>
<sequence>MLQDFKNFALRGNVVDLAVGVIIGAAFGKIIDSMVGDVIMPVIGAVTGGLDFSNYFIPLSKAAHTDMTYEEAKKVGAVVGYGQFITVAVNFIIIAFVLFLVIQAFERMKKKPAEAPAAAEPTKTEVLLTEIRDALRGQPQ</sequence>
<evidence type="ECO:0000256" key="7">
    <source>
        <dbReference type="ARBA" id="ARBA00023065"/>
    </source>
</evidence>
<evidence type="ECO:0000313" key="12">
    <source>
        <dbReference type="Proteomes" id="UP000422569"/>
    </source>
</evidence>
<evidence type="ECO:0000256" key="5">
    <source>
        <dbReference type="ARBA" id="ARBA00022692"/>
    </source>
</evidence>
<dbReference type="Pfam" id="PF01741">
    <property type="entry name" value="MscL"/>
    <property type="match status" value="1"/>
</dbReference>
<keyword evidence="6 10" id="KW-1133">Transmembrane helix</keyword>
<dbReference type="PANTHER" id="PTHR30266:SF2">
    <property type="entry name" value="LARGE-CONDUCTANCE MECHANOSENSITIVE CHANNEL"/>
    <property type="match status" value="1"/>
</dbReference>
<dbReference type="GO" id="GO:0008381">
    <property type="term" value="F:mechanosensitive monoatomic ion channel activity"/>
    <property type="evidence" value="ECO:0007669"/>
    <property type="project" value="UniProtKB-UniRule"/>
</dbReference>
<dbReference type="NCBIfam" id="NF001843">
    <property type="entry name" value="PRK00567.1-4"/>
    <property type="match status" value="1"/>
</dbReference>
<keyword evidence="3 10" id="KW-0813">Transport</keyword>
<feature type="transmembrane region" description="Helical" evidence="10">
    <location>
        <begin position="77"/>
        <end position="102"/>
    </location>
</feature>
<evidence type="ECO:0000256" key="10">
    <source>
        <dbReference type="HAMAP-Rule" id="MF_00115"/>
    </source>
</evidence>
<keyword evidence="9 10" id="KW-0407">Ion channel</keyword>
<keyword evidence="5 10" id="KW-0812">Transmembrane</keyword>
<keyword evidence="8 10" id="KW-0472">Membrane</keyword>
<accession>A0A6B8MB92</accession>
<evidence type="ECO:0000256" key="2">
    <source>
        <dbReference type="ARBA" id="ARBA00007254"/>
    </source>
</evidence>
<keyword evidence="4 10" id="KW-1003">Cell membrane</keyword>
<dbReference type="NCBIfam" id="TIGR00220">
    <property type="entry name" value="mscL"/>
    <property type="match status" value="1"/>
</dbReference>
<comment type="similarity">
    <text evidence="2 10">Belongs to the MscL family.</text>
</comment>
<keyword evidence="7 10" id="KW-0406">Ion transport</keyword>
<dbReference type="RefSeq" id="WP_016918327.1">
    <property type="nucleotide sequence ID" value="NZ_CP044331.1"/>
</dbReference>
<dbReference type="HAMAP" id="MF_00115">
    <property type="entry name" value="MscL"/>
    <property type="match status" value="1"/>
</dbReference>
<dbReference type="NCBIfam" id="NF010557">
    <property type="entry name" value="PRK13952.1"/>
    <property type="match status" value="1"/>
</dbReference>
<keyword evidence="10" id="KW-0997">Cell inner membrane</keyword>
<proteinExistence type="inferred from homology"/>
<gene>
    <name evidence="10 11" type="primary">mscL</name>
    <name evidence="11" type="ORF">F7D14_10860</name>
</gene>
<dbReference type="InterPro" id="IPR036019">
    <property type="entry name" value="MscL_channel"/>
</dbReference>
<evidence type="ECO:0000256" key="9">
    <source>
        <dbReference type="ARBA" id="ARBA00023303"/>
    </source>
</evidence>
<protein>
    <recommendedName>
        <fullName evidence="10">Large-conductance mechanosensitive channel</fullName>
    </recommendedName>
</protein>
<comment type="subunit">
    <text evidence="10">Homopentamer.</text>
</comment>
<evidence type="ECO:0000256" key="8">
    <source>
        <dbReference type="ARBA" id="ARBA00023136"/>
    </source>
</evidence>
<organism evidence="11 12">
    <name type="scientific">Methylocystis parvus</name>
    <dbReference type="NCBI Taxonomy" id="134"/>
    <lineage>
        <taxon>Bacteria</taxon>
        <taxon>Pseudomonadati</taxon>
        <taxon>Pseudomonadota</taxon>
        <taxon>Alphaproteobacteria</taxon>
        <taxon>Hyphomicrobiales</taxon>
        <taxon>Methylocystaceae</taxon>
        <taxon>Methylocystis</taxon>
    </lineage>
</organism>
<keyword evidence="12" id="KW-1185">Reference proteome</keyword>
<dbReference type="InterPro" id="IPR019823">
    <property type="entry name" value="Mechanosensitive_channel_CS"/>
</dbReference>
<evidence type="ECO:0000313" key="11">
    <source>
        <dbReference type="EMBL" id="QGM97920.1"/>
    </source>
</evidence>
<reference evidence="11 12" key="1">
    <citation type="submission" date="2019-09" db="EMBL/GenBank/DDBJ databases">
        <title>Isolation and complete genome sequencing of Methylocystis species.</title>
        <authorList>
            <person name="Rumah B.L."/>
            <person name="Stead C.E."/>
            <person name="Stevens B.C."/>
            <person name="Minton N.P."/>
            <person name="Grosse-Honebrink A."/>
            <person name="Zhang Y."/>
        </authorList>
    </citation>
    <scope>NUCLEOTIDE SEQUENCE [LARGE SCALE GENOMIC DNA]</scope>
    <source>
        <strain evidence="11 12">BRCS2</strain>
    </source>
</reference>
<dbReference type="SUPFAM" id="SSF81330">
    <property type="entry name" value="Gated mechanosensitive channel"/>
    <property type="match status" value="1"/>
</dbReference>
<name>A0A6B8MB92_9HYPH</name>
<dbReference type="Gene3D" id="1.10.1200.120">
    <property type="entry name" value="Large-conductance mechanosensitive channel, MscL, domain 1"/>
    <property type="match status" value="1"/>
</dbReference>
<dbReference type="InterPro" id="IPR001185">
    <property type="entry name" value="MS_channel"/>
</dbReference>